<keyword evidence="2" id="KW-1185">Reference proteome</keyword>
<dbReference type="AlphaFoldDB" id="A0AAD4S386"/>
<evidence type="ECO:0000313" key="2">
    <source>
        <dbReference type="Proteomes" id="UP001202328"/>
    </source>
</evidence>
<sequence length="109" mass="12480">KILRKEFIKLALSIRHLEKKFSCLIFKKEAAEANKDNLSALMVCVVIEYIHDICNTQNLTKCIDFLDHTNVARYSFGLDAHNSYSLGLAGSLLPVWVRNYELKARDYGT</sequence>
<accession>A0AAD4S386</accession>
<protein>
    <submittedName>
        <fullName evidence="1">Uncharacterized protein</fullName>
    </submittedName>
</protein>
<feature type="non-terminal residue" evidence="1">
    <location>
        <position position="109"/>
    </location>
</feature>
<proteinExistence type="predicted"/>
<reference evidence="1" key="1">
    <citation type="submission" date="2022-04" db="EMBL/GenBank/DDBJ databases">
        <title>A functionally conserved STORR gene fusion in Papaver species that diverged 16.8 million years ago.</title>
        <authorList>
            <person name="Catania T."/>
        </authorList>
    </citation>
    <scope>NUCLEOTIDE SEQUENCE</scope>
    <source>
        <strain evidence="1">S-188037</strain>
    </source>
</reference>
<gene>
    <name evidence="1" type="ORF">MKW98_028847</name>
</gene>
<organism evidence="1 2">
    <name type="scientific">Papaver atlanticum</name>
    <dbReference type="NCBI Taxonomy" id="357466"/>
    <lineage>
        <taxon>Eukaryota</taxon>
        <taxon>Viridiplantae</taxon>
        <taxon>Streptophyta</taxon>
        <taxon>Embryophyta</taxon>
        <taxon>Tracheophyta</taxon>
        <taxon>Spermatophyta</taxon>
        <taxon>Magnoliopsida</taxon>
        <taxon>Ranunculales</taxon>
        <taxon>Papaveraceae</taxon>
        <taxon>Papaveroideae</taxon>
        <taxon>Papaver</taxon>
    </lineage>
</organism>
<dbReference type="Proteomes" id="UP001202328">
    <property type="component" value="Unassembled WGS sequence"/>
</dbReference>
<dbReference type="EMBL" id="JAJJMB010014829">
    <property type="protein sequence ID" value="KAI3857583.1"/>
    <property type="molecule type" value="Genomic_DNA"/>
</dbReference>
<comment type="caution">
    <text evidence="1">The sequence shown here is derived from an EMBL/GenBank/DDBJ whole genome shotgun (WGS) entry which is preliminary data.</text>
</comment>
<evidence type="ECO:0000313" key="1">
    <source>
        <dbReference type="EMBL" id="KAI3857583.1"/>
    </source>
</evidence>
<name>A0AAD4S386_9MAGN</name>